<dbReference type="STRING" id="1076256.A0A2H3B432"/>
<dbReference type="InterPro" id="IPR050523">
    <property type="entry name" value="AKR_Detox_Biosynth"/>
</dbReference>
<dbReference type="GO" id="GO:0016491">
    <property type="term" value="F:oxidoreductase activity"/>
    <property type="evidence" value="ECO:0007669"/>
    <property type="project" value="UniProtKB-KW"/>
</dbReference>
<feature type="domain" description="NADP-dependent oxidoreductase" evidence="2">
    <location>
        <begin position="135"/>
        <end position="261"/>
    </location>
</feature>
<keyword evidence="4" id="KW-1185">Reference proteome</keyword>
<reference evidence="4" key="1">
    <citation type="journal article" date="2017" name="Nat. Ecol. Evol.">
        <title>Genome expansion and lineage-specific genetic innovations in the forest pathogenic fungi Armillaria.</title>
        <authorList>
            <person name="Sipos G."/>
            <person name="Prasanna A.N."/>
            <person name="Walter M.C."/>
            <person name="O'Connor E."/>
            <person name="Balint B."/>
            <person name="Krizsan K."/>
            <person name="Kiss B."/>
            <person name="Hess J."/>
            <person name="Varga T."/>
            <person name="Slot J."/>
            <person name="Riley R."/>
            <person name="Boka B."/>
            <person name="Rigling D."/>
            <person name="Barry K."/>
            <person name="Lee J."/>
            <person name="Mihaltcheva S."/>
            <person name="LaButti K."/>
            <person name="Lipzen A."/>
            <person name="Waldron R."/>
            <person name="Moloney N.M."/>
            <person name="Sperisen C."/>
            <person name="Kredics L."/>
            <person name="Vagvoelgyi C."/>
            <person name="Patrignani A."/>
            <person name="Fitzpatrick D."/>
            <person name="Nagy I."/>
            <person name="Doyle S."/>
            <person name="Anderson J.B."/>
            <person name="Grigoriev I.V."/>
            <person name="Gueldener U."/>
            <person name="Muensterkoetter M."/>
            <person name="Nagy L.G."/>
        </authorList>
    </citation>
    <scope>NUCLEOTIDE SEQUENCE [LARGE SCALE GENOMIC DNA]</scope>
    <source>
        <strain evidence="4">28-4</strain>
    </source>
</reference>
<dbReference type="PANTHER" id="PTHR43364">
    <property type="entry name" value="NADH-SPECIFIC METHYLGLYOXAL REDUCTASE-RELATED"/>
    <property type="match status" value="1"/>
</dbReference>
<dbReference type="EMBL" id="KZ293532">
    <property type="protein sequence ID" value="PBK58613.1"/>
    <property type="molecule type" value="Genomic_DNA"/>
</dbReference>
<dbReference type="Proteomes" id="UP000218334">
    <property type="component" value="Unassembled WGS sequence"/>
</dbReference>
<name>A0A2H3B432_9AGAR</name>
<sequence>MSSSIQYGDSSHLCLFLGHHSSLRLYQEWAKWLLGKEEGITHIKAAYIVSSSMHISLISLRYDAGINTFDTVNVYSNGSSEIILEEAIKKYDFPRDKIVILTKVYGVVGKEPKLNLFGDPKPDALGYVNQHGLSHKMKALHDVVQASYVRYIGMSSCHVYQFHAMQNYAIQNNLTPFISMQNHYNLIYREEEREMFPTLKSLNMFQMFGAGAIPWSPLGRGKLTRTLVKQGMGSSHTKNMGQLNEHTTRRHLLLQTYHEMMNNACTTKARAEDGDGCIDPR</sequence>
<proteinExistence type="predicted"/>
<dbReference type="PANTHER" id="PTHR43364:SF4">
    <property type="entry name" value="NAD(P)-LINKED OXIDOREDUCTASE SUPERFAMILY PROTEIN"/>
    <property type="match status" value="1"/>
</dbReference>
<keyword evidence="1" id="KW-0560">Oxidoreductase</keyword>
<evidence type="ECO:0000256" key="1">
    <source>
        <dbReference type="ARBA" id="ARBA00023002"/>
    </source>
</evidence>
<gene>
    <name evidence="3" type="ORF">ARMSODRAFT_983698</name>
</gene>
<evidence type="ECO:0000313" key="4">
    <source>
        <dbReference type="Proteomes" id="UP000218334"/>
    </source>
</evidence>
<dbReference type="SUPFAM" id="SSF51430">
    <property type="entry name" value="NAD(P)-linked oxidoreductase"/>
    <property type="match status" value="1"/>
</dbReference>
<dbReference type="Pfam" id="PF00248">
    <property type="entry name" value="Aldo_ket_red"/>
    <property type="match status" value="2"/>
</dbReference>
<feature type="domain" description="NADP-dependent oxidoreductase" evidence="2">
    <location>
        <begin position="58"/>
        <end position="108"/>
    </location>
</feature>
<dbReference type="AlphaFoldDB" id="A0A2H3B432"/>
<protein>
    <submittedName>
        <fullName evidence="3">Aldo/keto reductase</fullName>
    </submittedName>
</protein>
<accession>A0A2H3B432</accession>
<dbReference type="Gene3D" id="3.20.20.100">
    <property type="entry name" value="NADP-dependent oxidoreductase domain"/>
    <property type="match status" value="2"/>
</dbReference>
<evidence type="ECO:0000313" key="3">
    <source>
        <dbReference type="EMBL" id="PBK58613.1"/>
    </source>
</evidence>
<dbReference type="InterPro" id="IPR023210">
    <property type="entry name" value="NADP_OxRdtase_dom"/>
</dbReference>
<organism evidence="3 4">
    <name type="scientific">Armillaria solidipes</name>
    <dbReference type="NCBI Taxonomy" id="1076256"/>
    <lineage>
        <taxon>Eukaryota</taxon>
        <taxon>Fungi</taxon>
        <taxon>Dikarya</taxon>
        <taxon>Basidiomycota</taxon>
        <taxon>Agaricomycotina</taxon>
        <taxon>Agaricomycetes</taxon>
        <taxon>Agaricomycetidae</taxon>
        <taxon>Agaricales</taxon>
        <taxon>Marasmiineae</taxon>
        <taxon>Physalacriaceae</taxon>
        <taxon>Armillaria</taxon>
    </lineage>
</organism>
<evidence type="ECO:0000259" key="2">
    <source>
        <dbReference type="Pfam" id="PF00248"/>
    </source>
</evidence>
<dbReference type="InterPro" id="IPR036812">
    <property type="entry name" value="NAD(P)_OxRdtase_dom_sf"/>
</dbReference>